<protein>
    <recommendedName>
        <fullName evidence="7">ornithine decarboxylase</fullName>
        <ecNumber evidence="7">4.1.1.17</ecNumber>
    </recommendedName>
</protein>
<evidence type="ECO:0000256" key="11">
    <source>
        <dbReference type="RuleBase" id="RU003737"/>
    </source>
</evidence>
<comment type="catalytic activity">
    <reaction evidence="10">
        <text>L-ornithine + H(+) = putrescine + CO2</text>
        <dbReference type="Rhea" id="RHEA:22964"/>
        <dbReference type="ChEBI" id="CHEBI:15378"/>
        <dbReference type="ChEBI" id="CHEBI:16526"/>
        <dbReference type="ChEBI" id="CHEBI:46911"/>
        <dbReference type="ChEBI" id="CHEBI:326268"/>
        <dbReference type="EC" id="4.1.1.17"/>
    </reaction>
</comment>
<dbReference type="PRINTS" id="PR01182">
    <property type="entry name" value="ORNDCRBXLASE"/>
</dbReference>
<sequence length="416" mass="46679">MDVPYLDVWSSAGPDPVQLARSIVSCRKNEETAFYVIDLDDLSFKLKLWREVLPRIEPHYAVKCNFNKVILKALVGLGVGFDCASKNEMRLLLSLGADPSKIVYAHPIKCPTYIRFAKERGIYRMTFDNERELEKIRDHFPEALLILRLRVVEKDCYTMTDKFGCPLDNVPSVLDAMRRLGLNLHGFSFHVGSQSQEDGTSVRALRVCKDAEKIALDFGCAPKLIDIGGGFDCNRGKETSFRKIAETIGTECDSLFPASEGYEIISEPGTFFVGSACSVCAMIVGKRDLKGMTQLYLNESVYVSLHMALCGDSYIQLQPLSGSEIFEKHTVGEGLYPTRIYGVSLDGIDRIIPCWQLPEMEIGDWILLFNQGAYSETIETPFNMLESPDRYYRSSSSDVIEAVRDLCDPEATDRVS</sequence>
<dbReference type="Pfam" id="PF00278">
    <property type="entry name" value="Orn_DAP_Arg_deC"/>
    <property type="match status" value="1"/>
</dbReference>
<dbReference type="InterPro" id="IPR009006">
    <property type="entry name" value="Ala_racemase/Decarboxylase_C"/>
</dbReference>
<dbReference type="Proteomes" id="UP000694867">
    <property type="component" value="Unplaced"/>
</dbReference>
<evidence type="ECO:0000256" key="2">
    <source>
        <dbReference type="ARBA" id="ARBA00008872"/>
    </source>
</evidence>
<dbReference type="PANTHER" id="PTHR11482">
    <property type="entry name" value="ARGININE/DIAMINOPIMELATE/ORNITHINE DECARBOXYLASE"/>
    <property type="match status" value="1"/>
</dbReference>
<evidence type="ECO:0000259" key="12">
    <source>
        <dbReference type="Pfam" id="PF00278"/>
    </source>
</evidence>
<dbReference type="GO" id="GO:0005737">
    <property type="term" value="C:cytoplasm"/>
    <property type="evidence" value="ECO:0007669"/>
    <property type="project" value="TreeGrafter"/>
</dbReference>
<feature type="domain" description="Orn/DAP/Arg decarboxylase 2 C-terminal" evidence="12">
    <location>
        <begin position="34"/>
        <end position="372"/>
    </location>
</feature>
<evidence type="ECO:0000256" key="9">
    <source>
        <dbReference type="ARBA" id="ARBA00046672"/>
    </source>
</evidence>
<name>A0AAJ6VVS4_9ACAR</name>
<dbReference type="PROSITE" id="PS00878">
    <property type="entry name" value="ODR_DC_2_1"/>
    <property type="match status" value="1"/>
</dbReference>
<comment type="pathway">
    <text evidence="6">Amine and polyamine biosynthesis; putrescine biosynthesis via L-ornithine pathway; putrescine from L-ornithine: step 1/1.</text>
</comment>
<keyword evidence="14" id="KW-1185">Reference proteome</keyword>
<proteinExistence type="inferred from homology"/>
<dbReference type="InterPro" id="IPR000183">
    <property type="entry name" value="Orn/DAP/Arg_de-COase"/>
</dbReference>
<dbReference type="InterPro" id="IPR022643">
    <property type="entry name" value="De-COase2_C"/>
</dbReference>
<evidence type="ECO:0000256" key="5">
    <source>
        <dbReference type="ARBA" id="ARBA00023239"/>
    </source>
</evidence>
<keyword evidence="3" id="KW-0663">Pyridoxal phosphate</keyword>
<dbReference type="Gene3D" id="2.40.37.10">
    <property type="entry name" value="Lyase, Ornithine Decarboxylase, Chain A, domain 1"/>
    <property type="match status" value="1"/>
</dbReference>
<evidence type="ECO:0000313" key="14">
    <source>
        <dbReference type="Proteomes" id="UP000694867"/>
    </source>
</evidence>
<evidence type="ECO:0000256" key="4">
    <source>
        <dbReference type="ARBA" id="ARBA00023115"/>
    </source>
</evidence>
<keyword evidence="5" id="KW-0456">Lyase</keyword>
<dbReference type="SUPFAM" id="SSF51419">
    <property type="entry name" value="PLP-binding barrel"/>
    <property type="match status" value="1"/>
</dbReference>
<comment type="subunit">
    <text evidence="9">Homodimer. Only the dimer is catalytically active, as the active sites are constructed of residues from both monomers.</text>
</comment>
<gene>
    <name evidence="15" type="primary">LOC100898163</name>
</gene>
<keyword evidence="4" id="KW-0620">Polyamine biosynthesis</keyword>
<dbReference type="SUPFAM" id="SSF50621">
    <property type="entry name" value="Alanine racemase C-terminal domain-like"/>
    <property type="match status" value="1"/>
</dbReference>
<dbReference type="PRINTS" id="PR01179">
    <property type="entry name" value="ODADCRBXLASE"/>
</dbReference>
<dbReference type="GO" id="GO:0033387">
    <property type="term" value="P:putrescine biosynthetic process from arginine, via ornithine"/>
    <property type="evidence" value="ECO:0007669"/>
    <property type="project" value="TreeGrafter"/>
</dbReference>
<comment type="similarity">
    <text evidence="2 11">Belongs to the Orn/Lys/Arg decarboxylase class-II family.</text>
</comment>
<dbReference type="CDD" id="cd00622">
    <property type="entry name" value="PLPDE_III_ODC"/>
    <property type="match status" value="1"/>
</dbReference>
<organism evidence="14 15">
    <name type="scientific">Galendromus occidentalis</name>
    <name type="common">western predatory mite</name>
    <dbReference type="NCBI Taxonomy" id="34638"/>
    <lineage>
        <taxon>Eukaryota</taxon>
        <taxon>Metazoa</taxon>
        <taxon>Ecdysozoa</taxon>
        <taxon>Arthropoda</taxon>
        <taxon>Chelicerata</taxon>
        <taxon>Arachnida</taxon>
        <taxon>Acari</taxon>
        <taxon>Parasitiformes</taxon>
        <taxon>Mesostigmata</taxon>
        <taxon>Gamasina</taxon>
        <taxon>Phytoseioidea</taxon>
        <taxon>Phytoseiidae</taxon>
        <taxon>Typhlodrominae</taxon>
        <taxon>Galendromus</taxon>
    </lineage>
</organism>
<evidence type="ECO:0000256" key="8">
    <source>
        <dbReference type="ARBA" id="ARBA00037173"/>
    </source>
</evidence>
<dbReference type="RefSeq" id="XP_003740288.2">
    <property type="nucleotide sequence ID" value="XM_003740240.2"/>
</dbReference>
<evidence type="ECO:0000256" key="3">
    <source>
        <dbReference type="ARBA" id="ARBA00022898"/>
    </source>
</evidence>
<evidence type="ECO:0000256" key="6">
    <source>
        <dbReference type="ARBA" id="ARBA00034115"/>
    </source>
</evidence>
<dbReference type="GeneID" id="100898163"/>
<dbReference type="InterPro" id="IPR029066">
    <property type="entry name" value="PLP-binding_barrel"/>
</dbReference>
<comment type="function">
    <text evidence="8">Catalyzes the first and rate-limiting step of polyamine biosynthesis that converts ornithine into putrescine, which is the precursor for the polyamines, spermidine and spermine. Polyamines are essential for cell proliferation and are implicated in cellular processes, ranging from DNA replication to apoptosis.</text>
</comment>
<dbReference type="FunFam" id="3.20.20.10:FF:000005">
    <property type="entry name" value="Ornithine decarboxylase"/>
    <property type="match status" value="1"/>
</dbReference>
<reference evidence="15" key="1">
    <citation type="submission" date="2025-08" db="UniProtKB">
        <authorList>
            <consortium name="RefSeq"/>
        </authorList>
    </citation>
    <scope>IDENTIFICATION</scope>
</reference>
<dbReference type="InterPro" id="IPR002433">
    <property type="entry name" value="Orn_de-COase"/>
</dbReference>
<dbReference type="InterPro" id="IPR022644">
    <property type="entry name" value="De-COase2_N"/>
</dbReference>
<dbReference type="EC" id="4.1.1.17" evidence="7"/>
<dbReference type="Pfam" id="PF02784">
    <property type="entry name" value="Orn_Arg_deC_N"/>
    <property type="match status" value="1"/>
</dbReference>
<dbReference type="KEGG" id="goe:100898163"/>
<evidence type="ECO:0000256" key="7">
    <source>
        <dbReference type="ARBA" id="ARBA00034138"/>
    </source>
</evidence>
<feature type="domain" description="Orn/DAP/Arg decarboxylase 2 N-terminal" evidence="13">
    <location>
        <begin position="40"/>
        <end position="274"/>
    </location>
</feature>
<dbReference type="AlphaFoldDB" id="A0AAJ6VVS4"/>
<evidence type="ECO:0000256" key="1">
    <source>
        <dbReference type="ARBA" id="ARBA00001933"/>
    </source>
</evidence>
<dbReference type="PANTHER" id="PTHR11482:SF6">
    <property type="entry name" value="ORNITHINE DECARBOXYLASE 1-RELATED"/>
    <property type="match status" value="1"/>
</dbReference>
<evidence type="ECO:0000256" key="10">
    <source>
        <dbReference type="ARBA" id="ARBA00049127"/>
    </source>
</evidence>
<evidence type="ECO:0000259" key="13">
    <source>
        <dbReference type="Pfam" id="PF02784"/>
    </source>
</evidence>
<comment type="cofactor">
    <cofactor evidence="1">
        <name>pyridoxal 5'-phosphate</name>
        <dbReference type="ChEBI" id="CHEBI:597326"/>
    </cofactor>
</comment>
<accession>A0AAJ6VVS4</accession>
<evidence type="ECO:0000313" key="15">
    <source>
        <dbReference type="RefSeq" id="XP_003740288.2"/>
    </source>
</evidence>
<dbReference type="GO" id="GO:0004586">
    <property type="term" value="F:ornithine decarboxylase activity"/>
    <property type="evidence" value="ECO:0007669"/>
    <property type="project" value="UniProtKB-EC"/>
</dbReference>
<dbReference type="Gene3D" id="3.20.20.10">
    <property type="entry name" value="Alanine racemase"/>
    <property type="match status" value="1"/>
</dbReference>
<dbReference type="InterPro" id="IPR022653">
    <property type="entry name" value="De-COase2_pyr-phos_BS"/>
</dbReference>